<dbReference type="WBParaSite" id="TASK_0000061201-mRNA-1">
    <property type="protein sequence ID" value="TASK_0000061201-mRNA-1"/>
    <property type="gene ID" value="TASK_0000061201"/>
</dbReference>
<proteinExistence type="predicted"/>
<dbReference type="AlphaFoldDB" id="A0A0R3VTN3"/>
<name>A0A0R3VTN3_TAEAS</name>
<feature type="region of interest" description="Disordered" evidence="1">
    <location>
        <begin position="51"/>
        <end position="138"/>
    </location>
</feature>
<feature type="compositionally biased region" description="Acidic residues" evidence="1">
    <location>
        <begin position="51"/>
        <end position="73"/>
    </location>
</feature>
<evidence type="ECO:0000256" key="1">
    <source>
        <dbReference type="SAM" id="MobiDB-lite"/>
    </source>
</evidence>
<protein>
    <submittedName>
        <fullName evidence="2">Conserved plasma membrane protein</fullName>
    </submittedName>
</protein>
<accession>A0A0R3VTN3</accession>
<sequence length="293" mass="33653">LYFLSSVLKLIYPEASVVGASQGNHWRHGDYGDTDYFGRQHGYYHHRDDDDHDHDDHDDDHDDDDDDDDDDRDDRDRNKTVLIGASGGGNSRRVMWHGSSSYPGYRHYSRRPSHRPPVPPRSYMSKRGLITPSPPVRPVQLHNKERARDPRYRQGLQELRDLIDVGKFTSDNIVTAARKIYNLILLFALICFVLTVQARPHHVSKKSYHGASAVRKGAKIPVEFKSVARKSVLWSGASSYPGYRDNRRRRHRGENVKAPSVKPIEPITVQLHNKERANDARYREGLQELASLM</sequence>
<reference evidence="2" key="1">
    <citation type="submission" date="2017-02" db="UniProtKB">
        <authorList>
            <consortium name="WormBaseParasite"/>
        </authorList>
    </citation>
    <scope>IDENTIFICATION</scope>
</reference>
<organism evidence="2">
    <name type="scientific">Taenia asiatica</name>
    <name type="common">Asian tapeworm</name>
    <dbReference type="NCBI Taxonomy" id="60517"/>
    <lineage>
        <taxon>Eukaryota</taxon>
        <taxon>Metazoa</taxon>
        <taxon>Spiralia</taxon>
        <taxon>Lophotrochozoa</taxon>
        <taxon>Platyhelminthes</taxon>
        <taxon>Cestoda</taxon>
        <taxon>Eucestoda</taxon>
        <taxon>Cyclophyllidea</taxon>
        <taxon>Taeniidae</taxon>
        <taxon>Taenia</taxon>
    </lineage>
</organism>
<evidence type="ECO:0000313" key="2">
    <source>
        <dbReference type="WBParaSite" id="TASK_0000061201-mRNA-1"/>
    </source>
</evidence>